<dbReference type="KEGG" id="mmab:HQ865_04840"/>
<dbReference type="RefSeq" id="WP_173413802.1">
    <property type="nucleotide sequence ID" value="NZ_CP054139.1"/>
</dbReference>
<reference evidence="1 2" key="1">
    <citation type="submission" date="2020-05" db="EMBL/GenBank/DDBJ databases">
        <title>Mucilaginibacter mali sp. nov.</title>
        <authorList>
            <person name="Kim H.S."/>
            <person name="Lee K.C."/>
            <person name="Suh M.K."/>
            <person name="Kim J.-S."/>
            <person name="Han K.-I."/>
            <person name="Eom M.K."/>
            <person name="Shin Y.K."/>
            <person name="Lee J.-S."/>
        </authorList>
    </citation>
    <scope>NUCLEOTIDE SEQUENCE [LARGE SCALE GENOMIC DNA]</scope>
    <source>
        <strain evidence="1 2">G2-14</strain>
    </source>
</reference>
<accession>A0A7D4Q1Q3</accession>
<protein>
    <submittedName>
        <fullName evidence="1">Uncharacterized protein</fullName>
    </submittedName>
</protein>
<evidence type="ECO:0000313" key="1">
    <source>
        <dbReference type="EMBL" id="QKJ29107.1"/>
    </source>
</evidence>
<evidence type="ECO:0000313" key="2">
    <source>
        <dbReference type="Proteomes" id="UP000505355"/>
    </source>
</evidence>
<name>A0A7D4Q1Q3_9SPHI</name>
<sequence length="71" mass="7969">MGYIKEPKGVDFIVAPSVLTTIDSNAIHQAIANYKKERQVQALNVQQTLVSLSAVKKTFRNRKNDTKQPNI</sequence>
<dbReference type="Proteomes" id="UP000505355">
    <property type="component" value="Chromosome"/>
</dbReference>
<dbReference type="EMBL" id="CP054139">
    <property type="protein sequence ID" value="QKJ29107.1"/>
    <property type="molecule type" value="Genomic_DNA"/>
</dbReference>
<keyword evidence="2" id="KW-1185">Reference proteome</keyword>
<organism evidence="1 2">
    <name type="scientific">Mucilaginibacter mali</name>
    <dbReference type="NCBI Taxonomy" id="2740462"/>
    <lineage>
        <taxon>Bacteria</taxon>
        <taxon>Pseudomonadati</taxon>
        <taxon>Bacteroidota</taxon>
        <taxon>Sphingobacteriia</taxon>
        <taxon>Sphingobacteriales</taxon>
        <taxon>Sphingobacteriaceae</taxon>
        <taxon>Mucilaginibacter</taxon>
    </lineage>
</organism>
<proteinExistence type="predicted"/>
<dbReference type="AlphaFoldDB" id="A0A7D4Q1Q3"/>
<gene>
    <name evidence="1" type="ORF">HQ865_04840</name>
</gene>